<dbReference type="GO" id="GO:0036297">
    <property type="term" value="P:interstrand cross-link repair"/>
    <property type="evidence" value="ECO:0007669"/>
    <property type="project" value="TreeGrafter"/>
</dbReference>
<dbReference type="KEGG" id="tpe:Tpen_0331"/>
<protein>
    <submittedName>
        <fullName evidence="5">DEAD/DEAH box helicase domain protein</fullName>
    </submittedName>
</protein>
<evidence type="ECO:0000313" key="5">
    <source>
        <dbReference type="EMBL" id="ABL77740.1"/>
    </source>
</evidence>
<dbReference type="OrthoDB" id="36796at2157"/>
<dbReference type="AlphaFoldDB" id="A1RX10"/>
<dbReference type="PANTHER" id="PTHR47957">
    <property type="entry name" value="ATP-DEPENDENT HELICASE HRQ1"/>
    <property type="match status" value="1"/>
</dbReference>
<evidence type="ECO:0000256" key="1">
    <source>
        <dbReference type="ARBA" id="ARBA00022741"/>
    </source>
</evidence>
<dbReference type="SMART" id="SM00490">
    <property type="entry name" value="HELICc"/>
    <property type="match status" value="1"/>
</dbReference>
<name>A1RX10_THEPD</name>
<dbReference type="eggNOG" id="arCOG00555">
    <property type="taxonomic scope" value="Archaea"/>
</dbReference>
<accession>A1RX10</accession>
<dbReference type="HOGENOM" id="CLU_312314_0_0_2"/>
<dbReference type="GO" id="GO:0043138">
    <property type="term" value="F:3'-5' DNA helicase activity"/>
    <property type="evidence" value="ECO:0007669"/>
    <property type="project" value="TreeGrafter"/>
</dbReference>
<reference evidence="6" key="1">
    <citation type="journal article" date="2008" name="J. Bacteriol.">
        <title>Genome sequence of Thermofilum pendens reveals an exceptional loss of biosynthetic pathways without genome reduction.</title>
        <authorList>
            <person name="Anderson I."/>
            <person name="Rodriguez J."/>
            <person name="Susanti D."/>
            <person name="Porat I."/>
            <person name="Reich C."/>
            <person name="Ulrich L.E."/>
            <person name="Elkins J.G."/>
            <person name="Mavromatis K."/>
            <person name="Lykidis A."/>
            <person name="Kim E."/>
            <person name="Thompson L.S."/>
            <person name="Nolan M."/>
            <person name="Land M."/>
            <person name="Copeland A."/>
            <person name="Lapidus A."/>
            <person name="Lucas S."/>
            <person name="Detter C."/>
            <person name="Zhulin I.B."/>
            <person name="Olsen G.J."/>
            <person name="Whitman W."/>
            <person name="Mukhopadhyay B."/>
            <person name="Bristow J."/>
            <person name="Kyrpides N."/>
        </authorList>
    </citation>
    <scope>NUCLEOTIDE SEQUENCE [LARGE SCALE GENOMIC DNA]</scope>
    <source>
        <strain evidence="6">DSM 2475 / Hrk 5</strain>
    </source>
</reference>
<keyword evidence="5" id="KW-0347">Helicase</keyword>
<keyword evidence="2" id="KW-0067">ATP-binding</keyword>
<proteinExistence type="predicted"/>
<dbReference type="GeneID" id="4601698"/>
<evidence type="ECO:0000259" key="4">
    <source>
        <dbReference type="PROSITE" id="PS51194"/>
    </source>
</evidence>
<dbReference type="PANTHER" id="PTHR47957:SF3">
    <property type="entry name" value="ATP-DEPENDENT HELICASE HRQ1"/>
    <property type="match status" value="1"/>
</dbReference>
<dbReference type="InterPro" id="IPR014001">
    <property type="entry name" value="Helicase_ATP-bd"/>
</dbReference>
<keyword evidence="1" id="KW-0547">Nucleotide-binding</keyword>
<dbReference type="SMART" id="SM00487">
    <property type="entry name" value="DEXDc"/>
    <property type="match status" value="1"/>
</dbReference>
<dbReference type="EMBL" id="CP000505">
    <property type="protein sequence ID" value="ABL77740.1"/>
    <property type="molecule type" value="Genomic_DNA"/>
</dbReference>
<dbReference type="Proteomes" id="UP000000641">
    <property type="component" value="Chromosome"/>
</dbReference>
<dbReference type="GO" id="GO:0006289">
    <property type="term" value="P:nucleotide-excision repair"/>
    <property type="evidence" value="ECO:0007669"/>
    <property type="project" value="TreeGrafter"/>
</dbReference>
<sequence>MLNSEEILQKLGYRYYAFREPPSEPETADVSFADILGVEKASGRLAALLGRKLYKHQVEAFKALSEGKNVVLKAGTGSGKTEAWFLYVVKSKKRALAVYPTLALASDQLARLKDYSQSLGVRVSQIDATSKSEMFEKGLKSSGIRSALSESDIVVTNPAFLLMDLKRLATKPSTCTLFSFFQQLDLLVLDEIDFYSPRELALLVSIMKILSELRPTLQFAVLTAGLSNPSEFCDIMRGMNGRECAVVEGKPFKRENRYILVLGKNLDKLWEFAREHYEELLNAGAGEDIRKALEDFDYFQRNLYKVLEALRAVGVDPPSPSVDPVEILENYLYDDGVTIVFTGSINKAEEVYRKLRHRVGEELAGRVAVHHHLVAKSKRREVEEKIREGAVRVVLSPRTLSQGIDIGNVVRVVHLGLPEEVREFYQKEGRKGRRLEQEFTESVIIPHTRWDRELLSRGVDLFVKWVNAPLEVTLVNKDNKYSLLFYLIFKLKSGRSLSKEEAEFLEGLGLLENGELTKKGEQAWYYINFYEYAPPFGVKRVYRDESGEKYLEDVSFSDLVEKFQVGCFDYTSDGLVTGILLGGSRGRAVRRIEVSPIRESVLYAHDAIAYALEEYKKTKLQWGEKPSLYSDYMKGSVRSEAISNVIPPTGGFGMYIKLPYKVVWHVESERGSLLSLSGKTFIYRRKRTIEVPGFVAGRYSDFTYGELYELNPGDELKNIRLGAAFLSVFLRERYNMPLHTFSFSFSALGGRKTVVIWEEECAGFIEKMDWFKVYREIDDYKPSELAEIYLLLRDEEAYSEWLSFSGDWEVAKAFTKRLLEYVLQKRRIKVVFYGEEMFVPKPGRHLKLVALDTLLVPIREGGEVSKAYVGIFDGDESAVSVFTKEFYKVSGPGDELNNKLMNLVNDGFRVLIYDLDRVRGELHAAGLTYHAATLAGLLQLGAVIDVKKVVEEKTGLQLPLSTAKQLLSKDALSSLGIEKTVDLGDLELELAGFYSRLRTPGRSPKRLPSMKFLDEASRRFIDENVRVIYLLWLIFNSQAGQKALEKMMQVRE</sequence>
<dbReference type="InterPro" id="IPR027417">
    <property type="entry name" value="P-loop_NTPase"/>
</dbReference>
<evidence type="ECO:0000259" key="3">
    <source>
        <dbReference type="PROSITE" id="PS51192"/>
    </source>
</evidence>
<gene>
    <name evidence="5" type="ordered locus">Tpen_0331</name>
</gene>
<dbReference type="Pfam" id="PF00270">
    <property type="entry name" value="DEAD"/>
    <property type="match status" value="1"/>
</dbReference>
<dbReference type="GO" id="GO:0005524">
    <property type="term" value="F:ATP binding"/>
    <property type="evidence" value="ECO:0007669"/>
    <property type="project" value="UniProtKB-KW"/>
</dbReference>
<dbReference type="InterPro" id="IPR001650">
    <property type="entry name" value="Helicase_C-like"/>
</dbReference>
<dbReference type="GO" id="GO:0003676">
    <property type="term" value="F:nucleic acid binding"/>
    <property type="evidence" value="ECO:0007669"/>
    <property type="project" value="InterPro"/>
</dbReference>
<dbReference type="PROSITE" id="PS51194">
    <property type="entry name" value="HELICASE_CTER"/>
    <property type="match status" value="1"/>
</dbReference>
<dbReference type="RefSeq" id="WP_011752005.1">
    <property type="nucleotide sequence ID" value="NC_008698.1"/>
</dbReference>
<keyword evidence="6" id="KW-1185">Reference proteome</keyword>
<feature type="domain" description="Helicase ATP-binding" evidence="3">
    <location>
        <begin position="61"/>
        <end position="231"/>
    </location>
</feature>
<evidence type="ECO:0000313" key="6">
    <source>
        <dbReference type="Proteomes" id="UP000000641"/>
    </source>
</evidence>
<dbReference type="STRING" id="368408.Tpen_0331"/>
<evidence type="ECO:0000256" key="2">
    <source>
        <dbReference type="ARBA" id="ARBA00022840"/>
    </source>
</evidence>
<dbReference type="SUPFAM" id="SSF52540">
    <property type="entry name" value="P-loop containing nucleoside triphosphate hydrolases"/>
    <property type="match status" value="1"/>
</dbReference>
<dbReference type="Pfam" id="PF00271">
    <property type="entry name" value="Helicase_C"/>
    <property type="match status" value="1"/>
</dbReference>
<dbReference type="InterPro" id="IPR011545">
    <property type="entry name" value="DEAD/DEAH_box_helicase_dom"/>
</dbReference>
<feature type="domain" description="Helicase C-terminal" evidence="4">
    <location>
        <begin position="327"/>
        <end position="470"/>
    </location>
</feature>
<dbReference type="Gene3D" id="3.40.50.300">
    <property type="entry name" value="P-loop containing nucleotide triphosphate hydrolases"/>
    <property type="match status" value="2"/>
</dbReference>
<dbReference type="PROSITE" id="PS51192">
    <property type="entry name" value="HELICASE_ATP_BIND_1"/>
    <property type="match status" value="1"/>
</dbReference>
<keyword evidence="5" id="KW-0378">Hydrolase</keyword>
<organism evidence="5 6">
    <name type="scientific">Thermofilum pendens (strain DSM 2475 / Hrk 5)</name>
    <dbReference type="NCBI Taxonomy" id="368408"/>
    <lineage>
        <taxon>Archaea</taxon>
        <taxon>Thermoproteota</taxon>
        <taxon>Thermoprotei</taxon>
        <taxon>Thermofilales</taxon>
        <taxon>Thermofilaceae</taxon>
        <taxon>Thermofilum</taxon>
    </lineage>
</organism>
<dbReference type="EnsemblBacteria" id="ABL77740">
    <property type="protein sequence ID" value="ABL77740"/>
    <property type="gene ID" value="Tpen_0331"/>
</dbReference>